<evidence type="ECO:0000313" key="1">
    <source>
        <dbReference type="EMBL" id="CDL92876.1"/>
    </source>
</evidence>
<name>W6N8G7_CLOTY</name>
<dbReference type="PANTHER" id="PTHR47197">
    <property type="entry name" value="PROTEIN NIRF"/>
    <property type="match status" value="1"/>
</dbReference>
<dbReference type="AlphaFoldDB" id="W6N8G7"/>
<organism evidence="1 2">
    <name type="scientific">Clostridium tyrobutyricum DIVETGP</name>
    <dbReference type="NCBI Taxonomy" id="1408889"/>
    <lineage>
        <taxon>Bacteria</taxon>
        <taxon>Bacillati</taxon>
        <taxon>Bacillota</taxon>
        <taxon>Clostridia</taxon>
        <taxon>Eubacteriales</taxon>
        <taxon>Clostridiaceae</taxon>
        <taxon>Clostridium</taxon>
    </lineage>
</organism>
<dbReference type="EMBL" id="CBXI010000044">
    <property type="protein sequence ID" value="CDL92876.1"/>
    <property type="molecule type" value="Genomic_DNA"/>
</dbReference>
<comment type="caution">
    <text evidence="1">The sequence shown here is derived from an EMBL/GenBank/DDBJ whole genome shotgun (WGS) entry which is preliminary data.</text>
</comment>
<protein>
    <submittedName>
        <fullName evidence="1">Surface antigen</fullName>
    </submittedName>
</protein>
<dbReference type="SUPFAM" id="SSF51004">
    <property type="entry name" value="C-terminal (heme d1) domain of cytochrome cd1-nitrite reductase"/>
    <property type="match status" value="1"/>
</dbReference>
<dbReference type="Gene3D" id="2.130.10.10">
    <property type="entry name" value="YVTN repeat-like/Quinoprotein amine dehydrogenase"/>
    <property type="match status" value="2"/>
</dbReference>
<reference evidence="1 2" key="1">
    <citation type="journal article" date="2015" name="Genome Announc.">
        <title>Draft Genome Sequence of Clostridium tyrobutyricum Strain DIVETGP, Isolated from Cow's Milk for Grana Padano Production.</title>
        <authorList>
            <person name="Soggiu A."/>
            <person name="Piras C."/>
            <person name="Gaiarsa S."/>
            <person name="Sassera D."/>
            <person name="Roncada P."/>
            <person name="Bendixen E."/>
            <person name="Brasca M."/>
            <person name="Bonizzi L."/>
        </authorList>
    </citation>
    <scope>NUCLEOTIDE SEQUENCE [LARGE SCALE GENOMIC DNA]</scope>
    <source>
        <strain evidence="1 2">DIVETGP</strain>
    </source>
</reference>
<keyword evidence="2" id="KW-1185">Reference proteome</keyword>
<dbReference type="Proteomes" id="UP000019482">
    <property type="component" value="Unassembled WGS sequence"/>
</dbReference>
<sequence length="295" mass="33207">MSYLYICSNYSDFISKVNLDDFCVIKKIHLKSENLTYKIGPHGICTRNNKLITANNYSNSISIINLKTDINENNYYIGSNCNDIVTLGNKAYIICGDSNSLIVFDFNLKKIVEQIPCGNLPHSIYLNAREKILLVSNMESDSITLIDCTNTKHIKNIRVGAYPTKAIFTIDGQHILVCESNLGSEFKGNISILSLKNHTIINRITVGNSPMDIYCTNNYCYISNFGDGTISMININNYREKKKIIVGGMPSRILKYRNELYIGDNYNNILIKLNVENGLKQFIPIGAEPTGMIIN</sequence>
<dbReference type="PANTHER" id="PTHR47197:SF3">
    <property type="entry name" value="DIHYDRO-HEME D1 DEHYDROGENASE"/>
    <property type="match status" value="1"/>
</dbReference>
<evidence type="ECO:0000313" key="2">
    <source>
        <dbReference type="Proteomes" id="UP000019482"/>
    </source>
</evidence>
<dbReference type="InterPro" id="IPR011048">
    <property type="entry name" value="Haem_d1_sf"/>
</dbReference>
<gene>
    <name evidence="1" type="ORF">CTDIVETGP_2946</name>
</gene>
<proteinExistence type="predicted"/>
<dbReference type="NCBIfam" id="TIGR02276">
    <property type="entry name" value="beta_rpt_yvtn"/>
    <property type="match status" value="1"/>
</dbReference>
<dbReference type="InterPro" id="IPR051200">
    <property type="entry name" value="Host-pathogen_enzymatic-act"/>
</dbReference>
<dbReference type="InterPro" id="IPR011964">
    <property type="entry name" value="YVTN_b-propeller_repeat"/>
</dbReference>
<dbReference type="GeneID" id="29420237"/>
<dbReference type="RefSeq" id="WP_017894960.1">
    <property type="nucleotide sequence ID" value="NZ_CBXI010000044.1"/>
</dbReference>
<dbReference type="OrthoDB" id="1706639at2"/>
<accession>W6N8G7</accession>
<dbReference type="InterPro" id="IPR015943">
    <property type="entry name" value="WD40/YVTN_repeat-like_dom_sf"/>
</dbReference>